<proteinExistence type="predicted"/>
<reference evidence="2" key="1">
    <citation type="submission" date="2022-11" db="UniProtKB">
        <authorList>
            <consortium name="WormBaseParasite"/>
        </authorList>
    </citation>
    <scope>IDENTIFICATION</scope>
</reference>
<dbReference type="WBParaSite" id="PS1159_v2.g16696.t1">
    <property type="protein sequence ID" value="PS1159_v2.g16696.t1"/>
    <property type="gene ID" value="PS1159_v2.g16696"/>
</dbReference>
<sequence length="220" mass="25787">MVVYKLTYFNLRGIAEAIRLMFHYLQVPFEDIRIDSTDPEKWEKFKPTTPQGKLPLLEVDGIVIPQSYAIARFIAKRYNLAGKDDIEAAQVDALADFLRDMQYEYFAPYMFVVQGYDEGDKDKLREESFLPAVKQNFTYLVKTLKSANSGFYISSGITWVDFVISQYLNLIRRYDKECFEGYPELIEHIERIHGFPQLQDYLEKRKSVLFHMGEKAPQAF</sequence>
<evidence type="ECO:0000313" key="1">
    <source>
        <dbReference type="Proteomes" id="UP000887580"/>
    </source>
</evidence>
<organism evidence="1 2">
    <name type="scientific">Panagrolaimus sp. PS1159</name>
    <dbReference type="NCBI Taxonomy" id="55785"/>
    <lineage>
        <taxon>Eukaryota</taxon>
        <taxon>Metazoa</taxon>
        <taxon>Ecdysozoa</taxon>
        <taxon>Nematoda</taxon>
        <taxon>Chromadorea</taxon>
        <taxon>Rhabditida</taxon>
        <taxon>Tylenchina</taxon>
        <taxon>Panagrolaimomorpha</taxon>
        <taxon>Panagrolaimoidea</taxon>
        <taxon>Panagrolaimidae</taxon>
        <taxon>Panagrolaimus</taxon>
    </lineage>
</organism>
<evidence type="ECO:0000313" key="2">
    <source>
        <dbReference type="WBParaSite" id="PS1159_v2.g16696.t1"/>
    </source>
</evidence>
<dbReference type="Proteomes" id="UP000887580">
    <property type="component" value="Unplaced"/>
</dbReference>
<name>A0AC35FGY9_9BILA</name>
<protein>
    <submittedName>
        <fullName evidence="2">Glutathione S-transferase</fullName>
    </submittedName>
</protein>
<accession>A0AC35FGY9</accession>